<evidence type="ECO:0000313" key="2">
    <source>
        <dbReference type="EMBL" id="KFK29457.1"/>
    </source>
</evidence>
<dbReference type="AlphaFoldDB" id="A0A087GHV5"/>
<gene>
    <name evidence="2" type="ordered locus">AALP_Aa7g136600</name>
</gene>
<name>A0A087GHV5_ARAAL</name>
<sequence length="313" mass="35114">MPARVVRVEGNKLWIRVREEPAEEQAARSSRCSSRESRPATRHLSRVIEEAPADSPMEQDPHPQIFKVTPQPAGRAEVGPPENPRVQVKRWVGVPVHRDWPVGIKSEPLVPKVESPSPRATEQATITFHHVERVLANWQHRFDTIAQNDRTVEEYFVEFMLLKKATMCTQDPDAVLLRFWNGLRTEFHVALGGSTYHTAAQLADDAARLKKMGRDREPGTFGGLGDPVPVPPTAATCADPGNPRPAAWPYFLNAYQAHADLRINPSEEVGRGTNGWLEESDDESAIWSKVEPEWKRYWDSPPSATTPTRTQSG</sequence>
<dbReference type="Proteomes" id="UP000029120">
    <property type="component" value="Chromosome 7"/>
</dbReference>
<accession>A0A087GHV5</accession>
<feature type="region of interest" description="Disordered" evidence="1">
    <location>
        <begin position="20"/>
        <end position="83"/>
    </location>
</feature>
<dbReference type="EMBL" id="CM002875">
    <property type="protein sequence ID" value="KFK29457.1"/>
    <property type="molecule type" value="Genomic_DNA"/>
</dbReference>
<protein>
    <recommendedName>
        <fullName evidence="4">Retrotransposon gag domain-containing protein</fullName>
    </recommendedName>
</protein>
<evidence type="ECO:0008006" key="4">
    <source>
        <dbReference type="Google" id="ProtNLM"/>
    </source>
</evidence>
<evidence type="ECO:0000256" key="1">
    <source>
        <dbReference type="SAM" id="MobiDB-lite"/>
    </source>
</evidence>
<proteinExistence type="predicted"/>
<evidence type="ECO:0000313" key="3">
    <source>
        <dbReference type="Proteomes" id="UP000029120"/>
    </source>
</evidence>
<keyword evidence="3" id="KW-1185">Reference proteome</keyword>
<organism evidence="2 3">
    <name type="scientific">Arabis alpina</name>
    <name type="common">Alpine rock-cress</name>
    <dbReference type="NCBI Taxonomy" id="50452"/>
    <lineage>
        <taxon>Eukaryota</taxon>
        <taxon>Viridiplantae</taxon>
        <taxon>Streptophyta</taxon>
        <taxon>Embryophyta</taxon>
        <taxon>Tracheophyta</taxon>
        <taxon>Spermatophyta</taxon>
        <taxon>Magnoliopsida</taxon>
        <taxon>eudicotyledons</taxon>
        <taxon>Gunneridae</taxon>
        <taxon>Pentapetalae</taxon>
        <taxon>rosids</taxon>
        <taxon>malvids</taxon>
        <taxon>Brassicales</taxon>
        <taxon>Brassicaceae</taxon>
        <taxon>Arabideae</taxon>
        <taxon>Arabis</taxon>
    </lineage>
</organism>
<dbReference type="Gramene" id="KFK29457">
    <property type="protein sequence ID" value="KFK29457"/>
    <property type="gene ID" value="AALP_AA7G136600"/>
</dbReference>
<reference evidence="3" key="1">
    <citation type="journal article" date="2015" name="Nat. Plants">
        <title>Genome expansion of Arabis alpina linked with retrotransposition and reduced symmetric DNA methylation.</title>
        <authorList>
            <person name="Willing E.M."/>
            <person name="Rawat V."/>
            <person name="Mandakova T."/>
            <person name="Maumus F."/>
            <person name="James G.V."/>
            <person name="Nordstroem K.J."/>
            <person name="Becker C."/>
            <person name="Warthmann N."/>
            <person name="Chica C."/>
            <person name="Szarzynska B."/>
            <person name="Zytnicki M."/>
            <person name="Albani M.C."/>
            <person name="Kiefer C."/>
            <person name="Bergonzi S."/>
            <person name="Castaings L."/>
            <person name="Mateos J.L."/>
            <person name="Berns M.C."/>
            <person name="Bujdoso N."/>
            <person name="Piofczyk T."/>
            <person name="de Lorenzo L."/>
            <person name="Barrero-Sicilia C."/>
            <person name="Mateos I."/>
            <person name="Piednoel M."/>
            <person name="Hagmann J."/>
            <person name="Chen-Min-Tao R."/>
            <person name="Iglesias-Fernandez R."/>
            <person name="Schuster S.C."/>
            <person name="Alonso-Blanco C."/>
            <person name="Roudier F."/>
            <person name="Carbonero P."/>
            <person name="Paz-Ares J."/>
            <person name="Davis S.J."/>
            <person name="Pecinka A."/>
            <person name="Quesneville H."/>
            <person name="Colot V."/>
            <person name="Lysak M.A."/>
            <person name="Weigel D."/>
            <person name="Coupland G."/>
            <person name="Schneeberger K."/>
        </authorList>
    </citation>
    <scope>NUCLEOTIDE SEQUENCE [LARGE SCALE GENOMIC DNA]</scope>
    <source>
        <strain evidence="3">cv. Pajares</strain>
    </source>
</reference>